<evidence type="ECO:0000256" key="5">
    <source>
        <dbReference type="ARBA" id="ARBA00022801"/>
    </source>
</evidence>
<organism evidence="10 11">
    <name type="scientific">Bythopirellula goksoeyrii</name>
    <dbReference type="NCBI Taxonomy" id="1400387"/>
    <lineage>
        <taxon>Bacteria</taxon>
        <taxon>Pseudomonadati</taxon>
        <taxon>Planctomycetota</taxon>
        <taxon>Planctomycetia</taxon>
        <taxon>Pirellulales</taxon>
        <taxon>Lacipirellulaceae</taxon>
        <taxon>Bythopirellula</taxon>
    </lineage>
</organism>
<keyword evidence="5 10" id="KW-0378">Hydrolase</keyword>
<dbReference type="Gene3D" id="3.30.1120.10">
    <property type="match status" value="1"/>
</dbReference>
<dbReference type="EMBL" id="CP042913">
    <property type="protein sequence ID" value="QEG34531.1"/>
    <property type="molecule type" value="Genomic_DNA"/>
</dbReference>
<dbReference type="Proteomes" id="UP000323917">
    <property type="component" value="Chromosome"/>
</dbReference>
<dbReference type="PANTHER" id="PTHR42693">
    <property type="entry name" value="ARYLSULFATASE FAMILY MEMBER"/>
    <property type="match status" value="1"/>
</dbReference>
<keyword evidence="3" id="KW-0479">Metal-binding</keyword>
<dbReference type="SUPFAM" id="SSF53649">
    <property type="entry name" value="Alkaline phosphatase-like"/>
    <property type="match status" value="1"/>
</dbReference>
<dbReference type="CDD" id="cd16142">
    <property type="entry name" value="ARS_like"/>
    <property type="match status" value="1"/>
</dbReference>
<sequence precursor="true">MKTKMKTMILAWSCLLAAGLSVTQNAVAEEEASKPNIVLINMDNFGYGELGCYGGGILRGGATPRIDKLAGEGMRLLNFNVEAQCTPSRAALMTGRYAIRTGNGSVPLSVADYGLTQWEYTMPEMLSDAGYATAMFGKWHLGQSEGRYPTDQGFDEWYGIPNSTDESLWPAQQDFQKYAKLAEKTGKNPMIKEEHIYTARKGSPVKAVKVYDIPARREIDREVTDHAKDFIGRQAKAGKPFFLYLPYTQTHMPNLPSKEFEGKSGNGNWGDVLMQIDAYTGELLDTLEHNKIAKNTIFIFTADNGGEMVPGYAGWNGPWSGSYFTGREGSLRVPFIIRWPGKVPAGKVSNEIVHQFDLFTTFASIAGGKVPQDRVIDGIDVSDFLLGKSEESGREGFVVYVGNDVHGVKWRNYKMLFKELEGDRGTGKLNVFPMPHFYNLFADPKEEYPVTQQMAGRLWYRWGLGPILVEHEKSLAAEPPIKPGTPDPYVPAKQNK</sequence>
<dbReference type="AlphaFoldDB" id="A0A5B9QK49"/>
<evidence type="ECO:0000313" key="11">
    <source>
        <dbReference type="Proteomes" id="UP000323917"/>
    </source>
</evidence>
<proteinExistence type="inferred from homology"/>
<dbReference type="PANTHER" id="PTHR42693:SF42">
    <property type="entry name" value="ARYLSULFATASE G"/>
    <property type="match status" value="1"/>
</dbReference>
<feature type="compositionally biased region" description="Pro residues" evidence="7">
    <location>
        <begin position="480"/>
        <end position="489"/>
    </location>
</feature>
<feature type="region of interest" description="Disordered" evidence="7">
    <location>
        <begin position="477"/>
        <end position="496"/>
    </location>
</feature>
<feature type="signal peptide" evidence="8">
    <location>
        <begin position="1"/>
        <end position="28"/>
    </location>
</feature>
<dbReference type="Pfam" id="PF00884">
    <property type="entry name" value="Sulfatase"/>
    <property type="match status" value="1"/>
</dbReference>
<dbReference type="InterPro" id="IPR000917">
    <property type="entry name" value="Sulfatase_N"/>
</dbReference>
<feature type="chain" id="PRO_5022725754" evidence="8">
    <location>
        <begin position="29"/>
        <end position="496"/>
    </location>
</feature>
<gene>
    <name evidence="10" type="primary">atsA_8</name>
    <name evidence="10" type="ORF">Pr1d_18110</name>
</gene>
<keyword evidence="4 8" id="KW-0732">Signal</keyword>
<accession>A0A5B9QK49</accession>
<dbReference type="KEGG" id="bgok:Pr1d_18110"/>
<dbReference type="GO" id="GO:0004065">
    <property type="term" value="F:arylsulfatase activity"/>
    <property type="evidence" value="ECO:0007669"/>
    <property type="project" value="UniProtKB-EC"/>
</dbReference>
<dbReference type="InterPro" id="IPR017850">
    <property type="entry name" value="Alkaline_phosphatase_core_sf"/>
</dbReference>
<evidence type="ECO:0000313" key="10">
    <source>
        <dbReference type="EMBL" id="QEG34531.1"/>
    </source>
</evidence>
<comment type="cofactor">
    <cofactor evidence="1">
        <name>Ca(2+)</name>
        <dbReference type="ChEBI" id="CHEBI:29108"/>
    </cofactor>
</comment>
<dbReference type="Gene3D" id="3.40.720.10">
    <property type="entry name" value="Alkaline Phosphatase, subunit A"/>
    <property type="match status" value="1"/>
</dbReference>
<dbReference type="EC" id="3.1.6.1" evidence="10"/>
<dbReference type="GO" id="GO:0046872">
    <property type="term" value="F:metal ion binding"/>
    <property type="evidence" value="ECO:0007669"/>
    <property type="project" value="UniProtKB-KW"/>
</dbReference>
<reference evidence="10 11" key="1">
    <citation type="submission" date="2019-08" db="EMBL/GenBank/DDBJ databases">
        <title>Deep-cultivation of Planctomycetes and their phenomic and genomic characterization uncovers novel biology.</title>
        <authorList>
            <person name="Wiegand S."/>
            <person name="Jogler M."/>
            <person name="Boedeker C."/>
            <person name="Pinto D."/>
            <person name="Vollmers J."/>
            <person name="Rivas-Marin E."/>
            <person name="Kohn T."/>
            <person name="Peeters S.H."/>
            <person name="Heuer A."/>
            <person name="Rast P."/>
            <person name="Oberbeckmann S."/>
            <person name="Bunk B."/>
            <person name="Jeske O."/>
            <person name="Meyerdierks A."/>
            <person name="Storesund J.E."/>
            <person name="Kallscheuer N."/>
            <person name="Luecker S."/>
            <person name="Lage O.M."/>
            <person name="Pohl T."/>
            <person name="Merkel B.J."/>
            <person name="Hornburger P."/>
            <person name="Mueller R.-W."/>
            <person name="Bruemmer F."/>
            <person name="Labrenz M."/>
            <person name="Spormann A.M."/>
            <person name="Op den Camp H."/>
            <person name="Overmann J."/>
            <person name="Amann R."/>
            <person name="Jetten M.S.M."/>
            <person name="Mascher T."/>
            <person name="Medema M.H."/>
            <person name="Devos D.P."/>
            <person name="Kaster A.-K."/>
            <person name="Ovreas L."/>
            <person name="Rohde M."/>
            <person name="Galperin M.Y."/>
            <person name="Jogler C."/>
        </authorList>
    </citation>
    <scope>NUCLEOTIDE SEQUENCE [LARGE SCALE GENOMIC DNA]</scope>
    <source>
        <strain evidence="10 11">Pr1d</strain>
    </source>
</reference>
<evidence type="ECO:0000256" key="1">
    <source>
        <dbReference type="ARBA" id="ARBA00001913"/>
    </source>
</evidence>
<evidence type="ECO:0000256" key="2">
    <source>
        <dbReference type="ARBA" id="ARBA00008779"/>
    </source>
</evidence>
<evidence type="ECO:0000256" key="3">
    <source>
        <dbReference type="ARBA" id="ARBA00022723"/>
    </source>
</evidence>
<dbReference type="InterPro" id="IPR050738">
    <property type="entry name" value="Sulfatase"/>
</dbReference>
<evidence type="ECO:0000256" key="8">
    <source>
        <dbReference type="SAM" id="SignalP"/>
    </source>
</evidence>
<evidence type="ECO:0000256" key="7">
    <source>
        <dbReference type="SAM" id="MobiDB-lite"/>
    </source>
</evidence>
<evidence type="ECO:0000256" key="6">
    <source>
        <dbReference type="ARBA" id="ARBA00022837"/>
    </source>
</evidence>
<keyword evidence="11" id="KW-1185">Reference proteome</keyword>
<evidence type="ECO:0000256" key="4">
    <source>
        <dbReference type="ARBA" id="ARBA00022729"/>
    </source>
</evidence>
<keyword evidence="6" id="KW-0106">Calcium</keyword>
<name>A0A5B9QK49_9BACT</name>
<dbReference type="RefSeq" id="WP_210417927.1">
    <property type="nucleotide sequence ID" value="NZ_CP042913.1"/>
</dbReference>
<feature type="domain" description="Sulfatase N-terminal" evidence="9">
    <location>
        <begin position="35"/>
        <end position="367"/>
    </location>
</feature>
<evidence type="ECO:0000259" key="9">
    <source>
        <dbReference type="Pfam" id="PF00884"/>
    </source>
</evidence>
<protein>
    <submittedName>
        <fullName evidence="10">Arylsulfatase</fullName>
        <ecNumber evidence="10">3.1.6.1</ecNumber>
    </submittedName>
</protein>
<comment type="similarity">
    <text evidence="2">Belongs to the sulfatase family.</text>
</comment>